<evidence type="ECO:0000313" key="12">
    <source>
        <dbReference type="EMBL" id="KAJ5299684.1"/>
    </source>
</evidence>
<evidence type="ECO:0000256" key="6">
    <source>
        <dbReference type="ARBA" id="ARBA00023158"/>
    </source>
</evidence>
<dbReference type="GO" id="GO:0003723">
    <property type="term" value="F:RNA binding"/>
    <property type="evidence" value="ECO:0007669"/>
    <property type="project" value="UniProtKB-KW"/>
</dbReference>
<feature type="domain" description="RDRP core" evidence="10">
    <location>
        <begin position="451"/>
        <end position="1027"/>
    </location>
</feature>
<organism evidence="12 13">
    <name type="scientific">Penicillium atrosanguineum</name>
    <dbReference type="NCBI Taxonomy" id="1132637"/>
    <lineage>
        <taxon>Eukaryota</taxon>
        <taxon>Fungi</taxon>
        <taxon>Dikarya</taxon>
        <taxon>Ascomycota</taxon>
        <taxon>Pezizomycotina</taxon>
        <taxon>Eurotiomycetes</taxon>
        <taxon>Eurotiomycetidae</taxon>
        <taxon>Eurotiales</taxon>
        <taxon>Aspergillaceae</taxon>
        <taxon>Penicillium</taxon>
    </lineage>
</organism>
<keyword evidence="2 8" id="KW-0696">RNA-directed RNA polymerase</keyword>
<dbReference type="Pfam" id="PF05183">
    <property type="entry name" value="RdRP"/>
    <property type="match status" value="1"/>
</dbReference>
<feature type="region of interest" description="Disordered" evidence="9">
    <location>
        <begin position="1264"/>
        <end position="1304"/>
    </location>
</feature>
<sequence length="1395" mass="158483">MSERSHIQNPKDAKDNLKRLADDRWRKWQSVSISFFRFPTPLSTRAVWKAFYKQGNITFIEFTDDQHGRPMNKGRVQFTYGRCYMLDTDGIDLNYRPPPYHNFWSDGVFYVKLDSGRPVPIKISLNTGFKEDVVQNLARSNVFYPEKLELRASQLAVGILQEASTIKLLKGFARLVRLQINVQERALYICFNEELPALNASKIEAPLLNPQISFRLKIPFGQLNDVWEIHNHPSSHGLKSELSFIIILDHPGIYHRKLSDITPTFTESLTWKEADTWIRQTRISYGALREVDFPTNLQISGDIMDIGRWNVLKLTLEPSDPNFKSRGVIKDILRDHNILFQDGAHFQETQGTLRPVWGCIDRQVNPKWGQLGDLVDEHTVLLPFPVRYQLEVCVSHGYLSEFNMTREFILRLMEDGNVKAQRLLEHVAIHKQKYLDPMEIFNIKAGRGGHPSTIYFNTPTVDTSNRITRRYSEFVNRFLRVRFSDEMYLGTIRSTISQVDDEVYRRVKATLTKGITVGDCHYEFLAFGNSQFREQGAYFFASLPSLSAADIRSWMGQFNHIRNVARYTSRLGQCFSTTRSIGTYTVQIEKIPDIERNGYNFSDGVGKISKFLAQMTMNSLKLKTRNGEPPSAFQFRLGGCKGMLVVSSDPQPNKLHIRPSQYKFDSPHGSLEIIRSSSYSMATLNRQLILILAALDIPMKVILAKQDEMLQSLNDAMTDDLQAITLLQRFVDPNQTTLTLANLIQNGFRQVNEPFVSSMLFLWKAWHFKSLKEKAKIVVEKGASLFGVLDESGVLQGWFDTKVKRAERIGAMHADKLAALPEVFIQISPREKNGEPKIIEGVCILARNPSLHPGDIRVVRAVYAPKLRHLIDVIVFPQTGDRDLASMCSGGDLDGDDYLIMWDPDLIPGRWFMKPMVDNNEIAPELDRDVTVDDMTTFFVTFMKENCLPRIANAHMAWADRLEGGVYEQKCIKLAGMHSVAVDYNKTGRPAKMTWNLEPWRWPHFMERDPRKSYQSKKILGRLYDAVETIHFVPNLSVPFDSRILESDLVPESEKFMGFAIRLKDEYDAAMLQIMAQFEIKTEFEVWSKFVLNHSRIVHDYKLHEDLGHITETLRQGFRQQCFDHVDGRSLEDVAPLVIAMYRVTHELATEALARSHKSALSDDNDPSPDGLAPDPNTNEKPDLPLISFPWIFHEYLGNIASGQLKKDRLETYQNGKISGKIYTNAEVEDILLDPEQGSSNISSAPLDKVINGGEHVLGEDEVKVKESPIETPSKCSLSPNKSSSGSLIDSSDPIESSPSSASLSSYNLIDAVDGEVSLMTFGEGEKDNRSDEVKAVSLSIDNHKDHNGTDEPKTFAQEVNEDVEADEVEIKVQEIVEADTPQSILKHLLGLVGI</sequence>
<accession>A0A9W9PM61</accession>
<dbReference type="PANTHER" id="PTHR23079:SF55">
    <property type="entry name" value="RNA-DIRECTED RNA POLYMERASE"/>
    <property type="match status" value="1"/>
</dbReference>
<evidence type="ECO:0000313" key="13">
    <source>
        <dbReference type="Proteomes" id="UP001147746"/>
    </source>
</evidence>
<feature type="domain" description="RDRP C-terminal head" evidence="11">
    <location>
        <begin position="1050"/>
        <end position="1207"/>
    </location>
</feature>
<dbReference type="PANTHER" id="PTHR23079">
    <property type="entry name" value="RNA-DEPENDENT RNA POLYMERASE"/>
    <property type="match status" value="1"/>
</dbReference>
<comment type="similarity">
    <text evidence="1 8">Belongs to the RdRP family.</text>
</comment>
<comment type="catalytic activity">
    <reaction evidence="7 8">
        <text>RNA(n) + a ribonucleoside 5'-triphosphate = RNA(n+1) + diphosphate</text>
        <dbReference type="Rhea" id="RHEA:21248"/>
        <dbReference type="Rhea" id="RHEA-COMP:14527"/>
        <dbReference type="Rhea" id="RHEA-COMP:17342"/>
        <dbReference type="ChEBI" id="CHEBI:33019"/>
        <dbReference type="ChEBI" id="CHEBI:61557"/>
        <dbReference type="ChEBI" id="CHEBI:140395"/>
        <dbReference type="EC" id="2.7.7.48"/>
    </reaction>
</comment>
<name>A0A9W9PM61_9EURO</name>
<dbReference type="EC" id="2.7.7.48" evidence="8"/>
<keyword evidence="3 8" id="KW-0808">Transferase</keyword>
<evidence type="ECO:0000256" key="8">
    <source>
        <dbReference type="RuleBase" id="RU363098"/>
    </source>
</evidence>
<dbReference type="EMBL" id="JAPZBO010000010">
    <property type="protein sequence ID" value="KAJ5299684.1"/>
    <property type="molecule type" value="Genomic_DNA"/>
</dbReference>
<proteinExistence type="inferred from homology"/>
<gene>
    <name evidence="12" type="ORF">N7476_011241</name>
</gene>
<keyword evidence="4 8" id="KW-0548">Nucleotidyltransferase</keyword>
<dbReference type="Proteomes" id="UP001147746">
    <property type="component" value="Unassembled WGS sequence"/>
</dbReference>
<evidence type="ECO:0000256" key="2">
    <source>
        <dbReference type="ARBA" id="ARBA00022484"/>
    </source>
</evidence>
<dbReference type="Pfam" id="PF26253">
    <property type="entry name" value="RdRP_head"/>
    <property type="match status" value="1"/>
</dbReference>
<reference evidence="12" key="2">
    <citation type="journal article" date="2023" name="IMA Fungus">
        <title>Comparative genomic study of the Penicillium genus elucidates a diverse pangenome and 15 lateral gene transfer events.</title>
        <authorList>
            <person name="Petersen C."/>
            <person name="Sorensen T."/>
            <person name="Nielsen M.R."/>
            <person name="Sondergaard T.E."/>
            <person name="Sorensen J.L."/>
            <person name="Fitzpatrick D.A."/>
            <person name="Frisvad J.C."/>
            <person name="Nielsen K.L."/>
        </authorList>
    </citation>
    <scope>NUCLEOTIDE SEQUENCE</scope>
    <source>
        <strain evidence="12">IBT 21472</strain>
    </source>
</reference>
<dbReference type="GO" id="GO:0003968">
    <property type="term" value="F:RNA-directed RNA polymerase activity"/>
    <property type="evidence" value="ECO:0007669"/>
    <property type="project" value="UniProtKB-KW"/>
</dbReference>
<feature type="compositionally biased region" description="Low complexity" evidence="9">
    <location>
        <begin position="1273"/>
        <end position="1304"/>
    </location>
</feature>
<evidence type="ECO:0000259" key="10">
    <source>
        <dbReference type="Pfam" id="PF05183"/>
    </source>
</evidence>
<dbReference type="InterPro" id="IPR058752">
    <property type="entry name" value="RDRP_C_head"/>
</dbReference>
<dbReference type="InterPro" id="IPR007855">
    <property type="entry name" value="RDRP"/>
</dbReference>
<keyword evidence="6" id="KW-0943">RNA-mediated gene silencing</keyword>
<keyword evidence="5 8" id="KW-0694">RNA-binding</keyword>
<dbReference type="GO" id="GO:0031380">
    <property type="term" value="C:nuclear RNA-directed RNA polymerase complex"/>
    <property type="evidence" value="ECO:0007669"/>
    <property type="project" value="TreeGrafter"/>
</dbReference>
<evidence type="ECO:0000259" key="11">
    <source>
        <dbReference type="Pfam" id="PF26253"/>
    </source>
</evidence>
<comment type="caution">
    <text evidence="12">The sequence shown here is derived from an EMBL/GenBank/DDBJ whole genome shotgun (WGS) entry which is preliminary data.</text>
</comment>
<evidence type="ECO:0000256" key="5">
    <source>
        <dbReference type="ARBA" id="ARBA00022884"/>
    </source>
</evidence>
<dbReference type="GO" id="GO:0030422">
    <property type="term" value="P:siRNA processing"/>
    <property type="evidence" value="ECO:0007669"/>
    <property type="project" value="TreeGrafter"/>
</dbReference>
<keyword evidence="13" id="KW-1185">Reference proteome</keyword>
<evidence type="ECO:0000256" key="3">
    <source>
        <dbReference type="ARBA" id="ARBA00022679"/>
    </source>
</evidence>
<dbReference type="InterPro" id="IPR057596">
    <property type="entry name" value="RDRP_core"/>
</dbReference>
<evidence type="ECO:0000256" key="1">
    <source>
        <dbReference type="ARBA" id="ARBA00005762"/>
    </source>
</evidence>
<evidence type="ECO:0000256" key="4">
    <source>
        <dbReference type="ARBA" id="ARBA00022695"/>
    </source>
</evidence>
<evidence type="ECO:0000256" key="7">
    <source>
        <dbReference type="ARBA" id="ARBA00048744"/>
    </source>
</evidence>
<protein>
    <recommendedName>
        <fullName evidence="8">RNA-dependent RNA polymerase</fullName>
        <ecNumber evidence="8">2.7.7.48</ecNumber>
    </recommendedName>
</protein>
<feature type="region of interest" description="Disordered" evidence="9">
    <location>
        <begin position="1155"/>
        <end position="1180"/>
    </location>
</feature>
<evidence type="ECO:0000256" key="9">
    <source>
        <dbReference type="SAM" id="MobiDB-lite"/>
    </source>
</evidence>
<reference evidence="12" key="1">
    <citation type="submission" date="2022-12" db="EMBL/GenBank/DDBJ databases">
        <authorList>
            <person name="Petersen C."/>
        </authorList>
    </citation>
    <scope>NUCLEOTIDE SEQUENCE</scope>
    <source>
        <strain evidence="12">IBT 21472</strain>
    </source>
</reference>